<gene>
    <name evidence="2" type="primary">AKIP1</name>
</gene>
<dbReference type="Proteomes" id="UP000007267">
    <property type="component" value="Unassembled WGS sequence"/>
</dbReference>
<dbReference type="AlphaFoldDB" id="K7GEG2"/>
<protein>
    <submittedName>
        <fullName evidence="2">A-kinase interacting protein 1</fullName>
    </submittedName>
</protein>
<dbReference type="EMBL" id="AGCU01156699">
    <property type="status" value="NOT_ANNOTATED_CDS"/>
    <property type="molecule type" value="Genomic_DNA"/>
</dbReference>
<dbReference type="eggNOG" id="ENOG502S6M5">
    <property type="taxonomic scope" value="Eukaryota"/>
</dbReference>
<feature type="region of interest" description="Disordered" evidence="1">
    <location>
        <begin position="104"/>
        <end position="124"/>
    </location>
</feature>
<keyword evidence="3" id="KW-1185">Reference proteome</keyword>
<dbReference type="GO" id="GO:1901222">
    <property type="term" value="P:regulation of non-canonical NF-kappaB signal transduction"/>
    <property type="evidence" value="ECO:0007669"/>
    <property type="project" value="InterPro"/>
</dbReference>
<organism evidence="2 3">
    <name type="scientific">Pelodiscus sinensis</name>
    <name type="common">Chinese softshell turtle</name>
    <name type="synonym">Trionyx sinensis</name>
    <dbReference type="NCBI Taxonomy" id="13735"/>
    <lineage>
        <taxon>Eukaryota</taxon>
        <taxon>Metazoa</taxon>
        <taxon>Chordata</taxon>
        <taxon>Craniata</taxon>
        <taxon>Vertebrata</taxon>
        <taxon>Euteleostomi</taxon>
        <taxon>Archelosauria</taxon>
        <taxon>Testudinata</taxon>
        <taxon>Testudines</taxon>
        <taxon>Cryptodira</taxon>
        <taxon>Trionychia</taxon>
        <taxon>Trionychidae</taxon>
        <taxon>Pelodiscus</taxon>
    </lineage>
</organism>
<dbReference type="OrthoDB" id="5945634at2759"/>
<dbReference type="CTD" id="56672"/>
<dbReference type="OMA" id="RIMAEFM"/>
<dbReference type="PANTHER" id="PTHR14330:SF2">
    <property type="entry name" value="A-KINASE-INTERACTING PROTEIN 1"/>
    <property type="match status" value="1"/>
</dbReference>
<dbReference type="GO" id="GO:0005654">
    <property type="term" value="C:nucleoplasm"/>
    <property type="evidence" value="ECO:0007669"/>
    <property type="project" value="Ensembl"/>
</dbReference>
<dbReference type="EMBL" id="AGCU01156698">
    <property type="status" value="NOT_ANNOTATED_CDS"/>
    <property type="molecule type" value="Genomic_DNA"/>
</dbReference>
<reference evidence="3" key="2">
    <citation type="journal article" date="2013" name="Nat. Genet.">
        <title>The draft genomes of soft-shell turtle and green sea turtle yield insights into the development and evolution of the turtle-specific body plan.</title>
        <authorList>
            <person name="Wang Z."/>
            <person name="Pascual-Anaya J."/>
            <person name="Zadissa A."/>
            <person name="Li W."/>
            <person name="Niimura Y."/>
            <person name="Huang Z."/>
            <person name="Li C."/>
            <person name="White S."/>
            <person name="Xiong Z."/>
            <person name="Fang D."/>
            <person name="Wang B."/>
            <person name="Ming Y."/>
            <person name="Chen Y."/>
            <person name="Zheng Y."/>
            <person name="Kuraku S."/>
            <person name="Pignatelli M."/>
            <person name="Herrero J."/>
            <person name="Beal K."/>
            <person name="Nozawa M."/>
            <person name="Li Q."/>
            <person name="Wang J."/>
            <person name="Zhang H."/>
            <person name="Yu L."/>
            <person name="Shigenobu S."/>
            <person name="Wang J."/>
            <person name="Liu J."/>
            <person name="Flicek P."/>
            <person name="Searle S."/>
            <person name="Wang J."/>
            <person name="Kuratani S."/>
            <person name="Yin Y."/>
            <person name="Aken B."/>
            <person name="Zhang G."/>
            <person name="Irie N."/>
        </authorList>
    </citation>
    <scope>NUCLEOTIDE SEQUENCE [LARGE SCALE GENOMIC DNA]</scope>
    <source>
        <strain evidence="3">Daiwa-1</strain>
    </source>
</reference>
<proteinExistence type="predicted"/>
<dbReference type="STRING" id="13735.ENSPSIP00000018673"/>
<reference evidence="2" key="4">
    <citation type="submission" date="2025-09" db="UniProtKB">
        <authorList>
            <consortium name="Ensembl"/>
        </authorList>
    </citation>
    <scope>IDENTIFICATION</scope>
</reference>
<sequence>MASDRPARRTCGIAQRTAGLAQEVLERAKRRKVSWPEPVEEDSERLNVAFASIVEFMSQTTKECEIYYSHVPARRCQENEFKHVCRYHSTRAAENLLQTLQQEKNETSPMSNAAETPKQRARKASKDLYIEVSPGTYSVTATSEDMAKQTHVVDVNAGQSIDLTFSI</sequence>
<evidence type="ECO:0000313" key="2">
    <source>
        <dbReference type="Ensembl" id="ENSPSIP00000018673.1"/>
    </source>
</evidence>
<reference evidence="3" key="1">
    <citation type="submission" date="2011-10" db="EMBL/GenBank/DDBJ databases">
        <authorList>
            <consortium name="Soft-shell Turtle Genome Consortium"/>
        </authorList>
    </citation>
    <scope>NUCLEOTIDE SEQUENCE [LARGE SCALE GENOMIC DNA]</scope>
    <source>
        <strain evidence="3">Daiwa-1</strain>
    </source>
</reference>
<evidence type="ECO:0000256" key="1">
    <source>
        <dbReference type="SAM" id="MobiDB-lite"/>
    </source>
</evidence>
<dbReference type="InterPro" id="IPR033214">
    <property type="entry name" value="AKIP1"/>
</dbReference>
<dbReference type="PANTHER" id="PTHR14330">
    <property type="entry name" value="A-KINASE-INTERACTING PROTEIN 1"/>
    <property type="match status" value="1"/>
</dbReference>
<name>K7GEG2_PELSI</name>
<dbReference type="GO" id="GO:0034446">
    <property type="term" value="P:substrate adhesion-dependent cell spreading"/>
    <property type="evidence" value="ECO:0007669"/>
    <property type="project" value="Ensembl"/>
</dbReference>
<evidence type="ECO:0000313" key="3">
    <source>
        <dbReference type="Proteomes" id="UP000007267"/>
    </source>
</evidence>
<dbReference type="HOGENOM" id="CLU_126629_1_0_1"/>
<accession>K7GEG2</accession>
<dbReference type="KEGG" id="pss:102457311"/>
<dbReference type="Ensembl" id="ENSPSIT00000018759.1">
    <property type="protein sequence ID" value="ENSPSIP00000018673.1"/>
    <property type="gene ID" value="ENSPSIG00000016601.1"/>
</dbReference>
<dbReference type="RefSeq" id="XP_006133826.1">
    <property type="nucleotide sequence ID" value="XM_006133764.3"/>
</dbReference>
<dbReference type="GeneTree" id="ENSGT00390000017064"/>
<reference evidence="2" key="3">
    <citation type="submission" date="2025-08" db="UniProtKB">
        <authorList>
            <consortium name="Ensembl"/>
        </authorList>
    </citation>
    <scope>IDENTIFICATION</scope>
</reference>
<dbReference type="Gene3D" id="2.60.40.1120">
    <property type="entry name" value="Carboxypeptidase-like, regulatory domain"/>
    <property type="match status" value="1"/>
</dbReference>
<feature type="compositionally biased region" description="Polar residues" evidence="1">
    <location>
        <begin position="104"/>
        <end position="114"/>
    </location>
</feature>